<evidence type="ECO:0000313" key="1">
    <source>
        <dbReference type="EMBL" id="VDD87773.1"/>
    </source>
</evidence>
<accession>A0A0N4UZY8</accession>
<proteinExistence type="predicted"/>
<dbReference type="AlphaFoldDB" id="A0A0N4UZY8"/>
<sequence length="119" mass="13675">MDLVLLVLAFIRYRVSNYGNRNLLVIPHSFFSKKKLSEKLKLETDGIAEYKGLEMEDPYDGCFTVFLTIDTASQEGSNFLTCSLLLLKQVRISMNFMPFHTKMFDLVDVLEASSIMHKL</sequence>
<dbReference type="Proteomes" id="UP000274131">
    <property type="component" value="Unassembled WGS sequence"/>
</dbReference>
<reference evidence="1 2" key="2">
    <citation type="submission" date="2018-10" db="EMBL/GenBank/DDBJ databases">
        <authorList>
            <consortium name="Pathogen Informatics"/>
        </authorList>
    </citation>
    <scope>NUCLEOTIDE SEQUENCE [LARGE SCALE GENOMIC DNA]</scope>
</reference>
<name>A0A0N4UZY8_ENTVE</name>
<dbReference type="WBParaSite" id="EVEC_0000320801-mRNA-1">
    <property type="protein sequence ID" value="EVEC_0000320801-mRNA-1"/>
    <property type="gene ID" value="EVEC_0000320801"/>
</dbReference>
<keyword evidence="2" id="KW-1185">Reference proteome</keyword>
<gene>
    <name evidence="1" type="ORF">EVEC_LOCUS2916</name>
</gene>
<evidence type="ECO:0000313" key="3">
    <source>
        <dbReference type="WBParaSite" id="EVEC_0000320801-mRNA-1"/>
    </source>
</evidence>
<organism evidence="3">
    <name type="scientific">Enterobius vermicularis</name>
    <name type="common">Human pinworm</name>
    <dbReference type="NCBI Taxonomy" id="51028"/>
    <lineage>
        <taxon>Eukaryota</taxon>
        <taxon>Metazoa</taxon>
        <taxon>Ecdysozoa</taxon>
        <taxon>Nematoda</taxon>
        <taxon>Chromadorea</taxon>
        <taxon>Rhabditida</taxon>
        <taxon>Spirurina</taxon>
        <taxon>Oxyuridomorpha</taxon>
        <taxon>Oxyuroidea</taxon>
        <taxon>Oxyuridae</taxon>
        <taxon>Enterobius</taxon>
    </lineage>
</organism>
<reference evidence="3" key="1">
    <citation type="submission" date="2017-02" db="UniProtKB">
        <authorList>
            <consortium name="WormBaseParasite"/>
        </authorList>
    </citation>
    <scope>IDENTIFICATION</scope>
</reference>
<evidence type="ECO:0000313" key="2">
    <source>
        <dbReference type="Proteomes" id="UP000274131"/>
    </source>
</evidence>
<protein>
    <submittedName>
        <fullName evidence="3">SERPIN domain-containing protein</fullName>
    </submittedName>
</protein>
<dbReference type="EMBL" id="UXUI01007471">
    <property type="protein sequence ID" value="VDD87773.1"/>
    <property type="molecule type" value="Genomic_DNA"/>
</dbReference>